<dbReference type="GO" id="GO:0016705">
    <property type="term" value="F:oxidoreductase activity, acting on paired donors, with incorporation or reduction of molecular oxygen"/>
    <property type="evidence" value="ECO:0007669"/>
    <property type="project" value="InterPro"/>
</dbReference>
<keyword evidence="12 16" id="KW-0560">Oxidoreductase</keyword>
<comment type="cofactor">
    <cofactor evidence="15">
        <name>heme</name>
        <dbReference type="ChEBI" id="CHEBI:30413"/>
    </cofactor>
</comment>
<evidence type="ECO:0000256" key="5">
    <source>
        <dbReference type="ARBA" id="ARBA00022448"/>
    </source>
</evidence>
<comment type="cofactor">
    <cofactor evidence="1">
        <name>FMN</name>
        <dbReference type="ChEBI" id="CHEBI:58210"/>
    </cofactor>
</comment>
<dbReference type="GO" id="GO:0004497">
    <property type="term" value="F:monooxygenase activity"/>
    <property type="evidence" value="ECO:0007669"/>
    <property type="project" value="UniProtKB-KW"/>
</dbReference>
<dbReference type="InterPro" id="IPR002401">
    <property type="entry name" value="Cyt_P450_E_grp-I"/>
</dbReference>
<reference evidence="17 18" key="1">
    <citation type="submission" date="2016-10" db="EMBL/GenBank/DDBJ databases">
        <authorList>
            <person name="de Groot N.N."/>
        </authorList>
    </citation>
    <scope>NUCLEOTIDE SEQUENCE [LARGE SCALE GENOMIC DNA]</scope>
    <source>
        <strain evidence="17 18">DSM 44908</strain>
    </source>
</reference>
<dbReference type="PRINTS" id="PR00385">
    <property type="entry name" value="P450"/>
</dbReference>
<evidence type="ECO:0000256" key="10">
    <source>
        <dbReference type="ARBA" id="ARBA00022827"/>
    </source>
</evidence>
<evidence type="ECO:0000256" key="16">
    <source>
        <dbReference type="RuleBase" id="RU000461"/>
    </source>
</evidence>
<dbReference type="GeneID" id="85486909"/>
<dbReference type="Gene3D" id="1.10.630.10">
    <property type="entry name" value="Cytochrome P450"/>
    <property type="match status" value="1"/>
</dbReference>
<evidence type="ECO:0000256" key="12">
    <source>
        <dbReference type="ARBA" id="ARBA00023002"/>
    </source>
</evidence>
<keyword evidence="5" id="KW-0813">Transport</keyword>
<dbReference type="FunFam" id="1.10.630.10:FF:000040">
    <property type="entry name" value="Bifunctional cytochrome P450/NADPH--P450 reductase"/>
    <property type="match status" value="1"/>
</dbReference>
<dbReference type="Proteomes" id="UP000182054">
    <property type="component" value="Unassembled WGS sequence"/>
</dbReference>
<name>A0A1I0U432_9NOCA</name>
<dbReference type="InterPro" id="IPR017972">
    <property type="entry name" value="Cyt_P450_CS"/>
</dbReference>
<keyword evidence="6 15" id="KW-0349">Heme</keyword>
<evidence type="ECO:0000256" key="9">
    <source>
        <dbReference type="ARBA" id="ARBA00022723"/>
    </source>
</evidence>
<keyword evidence="9 15" id="KW-0479">Metal-binding</keyword>
<keyword evidence="7" id="KW-0285">Flavoprotein</keyword>
<dbReference type="GO" id="GO:0020037">
    <property type="term" value="F:heme binding"/>
    <property type="evidence" value="ECO:0007669"/>
    <property type="project" value="InterPro"/>
</dbReference>
<evidence type="ECO:0000313" key="18">
    <source>
        <dbReference type="Proteomes" id="UP000182054"/>
    </source>
</evidence>
<dbReference type="PRINTS" id="PR00463">
    <property type="entry name" value="EP450I"/>
</dbReference>
<dbReference type="CDD" id="cd11068">
    <property type="entry name" value="CYP120A1"/>
    <property type="match status" value="1"/>
</dbReference>
<evidence type="ECO:0000256" key="8">
    <source>
        <dbReference type="ARBA" id="ARBA00022643"/>
    </source>
</evidence>
<protein>
    <submittedName>
        <fullName evidence="17">Unspecific monooxygenase</fullName>
    </submittedName>
</protein>
<dbReference type="InterPro" id="IPR001128">
    <property type="entry name" value="Cyt_P450"/>
</dbReference>
<evidence type="ECO:0000256" key="7">
    <source>
        <dbReference type="ARBA" id="ARBA00022630"/>
    </source>
</evidence>
<comment type="similarity">
    <text evidence="4 16">Belongs to the cytochrome P450 family.</text>
</comment>
<feature type="binding site" description="axial binding residue" evidence="15">
    <location>
        <position position="408"/>
    </location>
    <ligand>
        <name>heme</name>
        <dbReference type="ChEBI" id="CHEBI:30413"/>
    </ligand>
    <ligandPart>
        <name>Fe</name>
        <dbReference type="ChEBI" id="CHEBI:18248"/>
    </ligandPart>
</feature>
<keyword evidence="8" id="KW-0288">FMN</keyword>
<evidence type="ECO:0000313" key="17">
    <source>
        <dbReference type="EMBL" id="SFA58720.1"/>
    </source>
</evidence>
<comment type="similarity">
    <text evidence="3">In the N-terminal section; belongs to the cytochrome P450 family.</text>
</comment>
<accession>A0A1I0U432</accession>
<dbReference type="PANTHER" id="PTHR24291">
    <property type="entry name" value="CYTOCHROME P450 FAMILY 4"/>
    <property type="match status" value="1"/>
</dbReference>
<keyword evidence="14 16" id="KW-0503">Monooxygenase</keyword>
<evidence type="ECO:0000256" key="14">
    <source>
        <dbReference type="ARBA" id="ARBA00023033"/>
    </source>
</evidence>
<keyword evidence="13 15" id="KW-0408">Iron</keyword>
<evidence type="ECO:0000256" key="4">
    <source>
        <dbReference type="ARBA" id="ARBA00010617"/>
    </source>
</evidence>
<dbReference type="SUPFAM" id="SSF48264">
    <property type="entry name" value="Cytochrome P450"/>
    <property type="match status" value="1"/>
</dbReference>
<dbReference type="PANTHER" id="PTHR24291:SF50">
    <property type="entry name" value="BIFUNCTIONAL ALBAFLAVENONE MONOOXYGENASE_TERPENE SYNTHASE"/>
    <property type="match status" value="1"/>
</dbReference>
<evidence type="ECO:0000256" key="13">
    <source>
        <dbReference type="ARBA" id="ARBA00023004"/>
    </source>
</evidence>
<dbReference type="GO" id="GO:0005506">
    <property type="term" value="F:iron ion binding"/>
    <property type="evidence" value="ECO:0007669"/>
    <property type="project" value="InterPro"/>
</dbReference>
<dbReference type="PROSITE" id="PS00086">
    <property type="entry name" value="CYTOCHROME_P450"/>
    <property type="match status" value="1"/>
</dbReference>
<organism evidence="17 18">
    <name type="scientific">Rhodococcoides kroppenstedtii</name>
    <dbReference type="NCBI Taxonomy" id="293050"/>
    <lineage>
        <taxon>Bacteria</taxon>
        <taxon>Bacillati</taxon>
        <taxon>Actinomycetota</taxon>
        <taxon>Actinomycetes</taxon>
        <taxon>Mycobacteriales</taxon>
        <taxon>Nocardiaceae</taxon>
        <taxon>Rhodococcoides</taxon>
    </lineage>
</organism>
<dbReference type="RefSeq" id="WP_068102579.1">
    <property type="nucleotide sequence ID" value="NZ_FOJN01000013.1"/>
</dbReference>
<dbReference type="InterPro" id="IPR036396">
    <property type="entry name" value="Cyt_P450_sf"/>
</dbReference>
<dbReference type="Pfam" id="PF00067">
    <property type="entry name" value="p450"/>
    <property type="match status" value="1"/>
</dbReference>
<dbReference type="AlphaFoldDB" id="A0A1I0U432"/>
<comment type="cofactor">
    <cofactor evidence="2">
        <name>FAD</name>
        <dbReference type="ChEBI" id="CHEBI:57692"/>
    </cofactor>
</comment>
<dbReference type="InterPro" id="IPR050196">
    <property type="entry name" value="Cytochrome_P450_Monoox"/>
</dbReference>
<evidence type="ECO:0000256" key="15">
    <source>
        <dbReference type="PIRSR" id="PIRSR602401-1"/>
    </source>
</evidence>
<keyword evidence="11" id="KW-0521">NADP</keyword>
<sequence>MVTTLAPDVSLPHPPRRLPVLGDVIGMNVTTPVQDAVRLAQELGPIFERVVMGNRFVVVSGVDLVTDLNDDTRFTKHLGPAVEGLRSISGDGLFTAYSDEPNWRKAHDLLRPAFTQAAMRTYHDTMVEVTRDLLSYWRTRDRVDVSADMTKLTLETIGRTAFSYSFDAFTRSEPHPFVGAMVRTLTHNQRREVIRVPILTDLWFRNRDRRNEEDKAFLAGVIDDIVRTRRDHGVGQENDLLDIMLTAARDADPNALDEVNIRHQILTFLIAGHETTSGALSFALYYLSRDPELWAQARAEIDEVWGDGPPAFEQVAKARLVRRILDEALRLWPTAPGYARQALTDTVIGDGYRMKKGDWAMILIPGLHRDPVFGENTEEFDPDRFLSAAVRARPAQAYKPFGTGERACIGRQFAVHEAMIALGTVLQNVDVRPDPDYRLRIEERLTLMPKGFELSISPRRR</sequence>
<evidence type="ECO:0000256" key="11">
    <source>
        <dbReference type="ARBA" id="ARBA00022857"/>
    </source>
</evidence>
<dbReference type="EMBL" id="FOJN01000013">
    <property type="protein sequence ID" value="SFA58720.1"/>
    <property type="molecule type" value="Genomic_DNA"/>
</dbReference>
<evidence type="ECO:0000256" key="2">
    <source>
        <dbReference type="ARBA" id="ARBA00001974"/>
    </source>
</evidence>
<gene>
    <name evidence="17" type="ORF">SAMN05444374_11312</name>
</gene>
<evidence type="ECO:0000256" key="1">
    <source>
        <dbReference type="ARBA" id="ARBA00001917"/>
    </source>
</evidence>
<proteinExistence type="inferred from homology"/>
<evidence type="ECO:0000256" key="6">
    <source>
        <dbReference type="ARBA" id="ARBA00022617"/>
    </source>
</evidence>
<keyword evidence="10" id="KW-0274">FAD</keyword>
<evidence type="ECO:0000256" key="3">
    <source>
        <dbReference type="ARBA" id="ARBA00010018"/>
    </source>
</evidence>